<reference evidence="1 2" key="1">
    <citation type="submission" date="2010-12" db="EMBL/GenBank/DDBJ databases">
        <authorList>
            <person name="Muzny D."/>
            <person name="Qin X."/>
            <person name="Deng J."/>
            <person name="Jiang H."/>
            <person name="Liu Y."/>
            <person name="Qu J."/>
            <person name="Song X.-Z."/>
            <person name="Zhang L."/>
            <person name="Thornton R."/>
            <person name="Coyle M."/>
            <person name="Francisco L."/>
            <person name="Jackson L."/>
            <person name="Javaid M."/>
            <person name="Korchina V."/>
            <person name="Kovar C."/>
            <person name="Mata R."/>
            <person name="Mathew T."/>
            <person name="Ngo R."/>
            <person name="Nguyen L."/>
            <person name="Nguyen N."/>
            <person name="Okwuonu G."/>
            <person name="Ongeri F."/>
            <person name="Pham C."/>
            <person name="Simmons D."/>
            <person name="Wilczek-Boney K."/>
            <person name="Hale W."/>
            <person name="Jakkamsetti A."/>
            <person name="Pham P."/>
            <person name="Ruth R."/>
            <person name="San Lucas F."/>
            <person name="Warren J."/>
            <person name="Zhang J."/>
            <person name="Zhao Z."/>
            <person name="Zhou C."/>
            <person name="Zhu D."/>
            <person name="Lee S."/>
            <person name="Bess C."/>
            <person name="Blankenburg K."/>
            <person name="Forbes L."/>
            <person name="Fu Q."/>
            <person name="Gubbala S."/>
            <person name="Hirani K."/>
            <person name="Jayaseelan J.C."/>
            <person name="Lara F."/>
            <person name="Munidasa M."/>
            <person name="Palculict T."/>
            <person name="Patil S."/>
            <person name="Pu L.-L."/>
            <person name="Saada N."/>
            <person name="Tang L."/>
            <person name="Weissenberger G."/>
            <person name="Zhu Y."/>
            <person name="Hemphill L."/>
            <person name="Shang Y."/>
            <person name="Youmans B."/>
            <person name="Ayvaz T."/>
            <person name="Ross M."/>
            <person name="Santibanez J."/>
            <person name="Aqrawi P."/>
            <person name="Gross S."/>
            <person name="Joshi V."/>
            <person name="Fowler G."/>
            <person name="Nazareth L."/>
            <person name="Reid J."/>
            <person name="Worley K."/>
            <person name="Petrosino J."/>
            <person name="Highlander S."/>
            <person name="Gibbs R."/>
        </authorList>
    </citation>
    <scope>NUCLEOTIDE SEQUENCE [LARGE SCALE GENOMIC DNA]</scope>
    <source>
        <strain evidence="1 2">DSM 3986</strain>
    </source>
</reference>
<sequence>METGKAYIVRKNIFNFKVGQILTLKRCGYQAYYGEYNYVFTDTENTSICIVLRDDVDDDMKIYHHLDEYFEKETYINERKYRK</sequence>
<proteinExistence type="predicted"/>
<evidence type="ECO:0000313" key="1">
    <source>
        <dbReference type="EMBL" id="EFU76241.1"/>
    </source>
</evidence>
<evidence type="ECO:0000313" key="2">
    <source>
        <dbReference type="Proteomes" id="UP000003434"/>
    </source>
</evidence>
<gene>
    <name evidence="1" type="ORF">HMPREF0381_1857</name>
</gene>
<dbReference type="eggNOG" id="ENOG503359R">
    <property type="taxonomic scope" value="Bacteria"/>
</dbReference>
<dbReference type="AlphaFoldDB" id="E6LPH2"/>
<protein>
    <submittedName>
        <fullName evidence="1">Uncharacterized protein</fullName>
    </submittedName>
</protein>
<organism evidence="1 2">
    <name type="scientific">Lachnoanaerobaculum saburreum DSM 3986</name>
    <dbReference type="NCBI Taxonomy" id="887325"/>
    <lineage>
        <taxon>Bacteria</taxon>
        <taxon>Bacillati</taxon>
        <taxon>Bacillota</taxon>
        <taxon>Clostridia</taxon>
        <taxon>Lachnospirales</taxon>
        <taxon>Lachnospiraceae</taxon>
        <taxon>Lachnoanaerobaculum</taxon>
    </lineage>
</organism>
<dbReference type="EMBL" id="AEPW01000077">
    <property type="protein sequence ID" value="EFU76241.1"/>
    <property type="molecule type" value="Genomic_DNA"/>
</dbReference>
<dbReference type="RefSeq" id="WP_008751622.1">
    <property type="nucleotide sequence ID" value="NZ_GL622296.1"/>
</dbReference>
<dbReference type="Proteomes" id="UP000003434">
    <property type="component" value="Unassembled WGS sequence"/>
</dbReference>
<name>E6LPH2_9FIRM</name>
<accession>E6LPH2</accession>
<comment type="caution">
    <text evidence="1">The sequence shown here is derived from an EMBL/GenBank/DDBJ whole genome shotgun (WGS) entry which is preliminary data.</text>
</comment>
<dbReference type="HOGENOM" id="CLU_2686722_0_0_9"/>